<sequence length="95" mass="10188">MSLTRLMLLHNPIALPSASSPLHQQPPPSLVFEVLSRGPAVPEICGGGAYVRINQKDVSRIALKEPPVHPGTSEQHPETGAPSPARRLRSGELKN</sequence>
<feature type="region of interest" description="Disordered" evidence="1">
    <location>
        <begin position="63"/>
        <end position="95"/>
    </location>
</feature>
<evidence type="ECO:0000256" key="1">
    <source>
        <dbReference type="SAM" id="MobiDB-lite"/>
    </source>
</evidence>
<reference evidence="2 3" key="1">
    <citation type="journal article" date="2023" name="Genes (Basel)">
        <title>Chromosome-Level Genome Assembly and Circadian Gene Repertoire of the Patagonia Blennie Eleginops maclovinus-The Closest Ancestral Proxy of Antarctic Cryonotothenioids.</title>
        <authorList>
            <person name="Cheng C.C."/>
            <person name="Rivera-Colon A.G."/>
            <person name="Minhas B.F."/>
            <person name="Wilson L."/>
            <person name="Rayamajhi N."/>
            <person name="Vargas-Chacoff L."/>
            <person name="Catchen J.M."/>
        </authorList>
    </citation>
    <scope>NUCLEOTIDE SEQUENCE [LARGE SCALE GENOMIC DNA]</scope>
    <source>
        <strain evidence="2">JMC-PN-2008</strain>
    </source>
</reference>
<evidence type="ECO:0000313" key="2">
    <source>
        <dbReference type="EMBL" id="KAK5862652.1"/>
    </source>
</evidence>
<organism evidence="2 3">
    <name type="scientific">Eleginops maclovinus</name>
    <name type="common">Patagonian blennie</name>
    <name type="synonym">Eleginus maclovinus</name>
    <dbReference type="NCBI Taxonomy" id="56733"/>
    <lineage>
        <taxon>Eukaryota</taxon>
        <taxon>Metazoa</taxon>
        <taxon>Chordata</taxon>
        <taxon>Craniata</taxon>
        <taxon>Vertebrata</taxon>
        <taxon>Euteleostomi</taxon>
        <taxon>Actinopterygii</taxon>
        <taxon>Neopterygii</taxon>
        <taxon>Teleostei</taxon>
        <taxon>Neoteleostei</taxon>
        <taxon>Acanthomorphata</taxon>
        <taxon>Eupercaria</taxon>
        <taxon>Perciformes</taxon>
        <taxon>Notothenioidei</taxon>
        <taxon>Eleginopidae</taxon>
        <taxon>Eleginops</taxon>
    </lineage>
</organism>
<gene>
    <name evidence="2" type="ORF">PBY51_018022</name>
</gene>
<keyword evidence="3" id="KW-1185">Reference proteome</keyword>
<comment type="caution">
    <text evidence="2">The sequence shown here is derived from an EMBL/GenBank/DDBJ whole genome shotgun (WGS) entry which is preliminary data.</text>
</comment>
<name>A0AAN7XK71_ELEMC</name>
<proteinExistence type="predicted"/>
<accession>A0AAN7XK71</accession>
<reference evidence="2 3" key="2">
    <citation type="journal article" date="2023" name="Mol. Biol. Evol.">
        <title>Genomics of Secondarily Temperate Adaptation in the Only Non-Antarctic Icefish.</title>
        <authorList>
            <person name="Rivera-Colon A.G."/>
            <person name="Rayamajhi N."/>
            <person name="Minhas B.F."/>
            <person name="Madrigal G."/>
            <person name="Bilyk K.T."/>
            <person name="Yoon V."/>
            <person name="Hune M."/>
            <person name="Gregory S."/>
            <person name="Cheng C.H.C."/>
            <person name="Catchen J.M."/>
        </authorList>
    </citation>
    <scope>NUCLEOTIDE SEQUENCE [LARGE SCALE GENOMIC DNA]</scope>
    <source>
        <strain evidence="2">JMC-PN-2008</strain>
    </source>
</reference>
<dbReference type="EMBL" id="JAUZQC010000012">
    <property type="protein sequence ID" value="KAK5862652.1"/>
    <property type="molecule type" value="Genomic_DNA"/>
</dbReference>
<dbReference type="Proteomes" id="UP001346869">
    <property type="component" value="Unassembled WGS sequence"/>
</dbReference>
<evidence type="ECO:0000313" key="3">
    <source>
        <dbReference type="Proteomes" id="UP001346869"/>
    </source>
</evidence>
<dbReference type="AlphaFoldDB" id="A0AAN7XK71"/>
<protein>
    <submittedName>
        <fullName evidence="2">Uncharacterized protein</fullName>
    </submittedName>
</protein>